<reference evidence="3 4" key="1">
    <citation type="submission" date="2024-10" db="EMBL/GenBank/DDBJ databases">
        <title>Updated reference genomes for cyclostephanoid diatoms.</title>
        <authorList>
            <person name="Roberts W.R."/>
            <person name="Alverson A.J."/>
        </authorList>
    </citation>
    <scope>NUCLEOTIDE SEQUENCE [LARGE SCALE GENOMIC DNA]</scope>
    <source>
        <strain evidence="3 4">AJA228-03</strain>
    </source>
</reference>
<sequence>MPPHQRSPRSPQDERDRSIISSGSIPALVSPKTITTSHGGGRRNPIGGWIGVVGGVGDGIRRFVALSFGLSAVVILLSLAVACLRVERALFAAIPGNDLRQGGGGRRRSSSDHDVDAMTRALMNANIGSLGPSNTARSSMRYYDSLFYTALQYGARAESVLEVGCASDPFVRYLDWIKERTCVAPYFVDYANSVEKITADFMEYELPNNRRYDLLLCNQVLEHVHQPALFMRKLINSAETSIISVPFNWGNCGKLCNHVNNNIILETLLGWSAPHKPIHSGIVTEKVNYKFNRRIILVYKTSGTSTSSTTDEEMIAIEGVNATGKISKGTGEALKNDETVDISDGQMVQEMRALEQ</sequence>
<evidence type="ECO:0000256" key="1">
    <source>
        <dbReference type="SAM" id="MobiDB-lite"/>
    </source>
</evidence>
<feature type="region of interest" description="Disordered" evidence="1">
    <location>
        <begin position="1"/>
        <end position="22"/>
    </location>
</feature>
<protein>
    <recommendedName>
        <fullName evidence="5">Methyltransferase type 11 domain-containing protein</fullName>
    </recommendedName>
</protein>
<comment type="caution">
    <text evidence="3">The sequence shown here is derived from an EMBL/GenBank/DDBJ whole genome shotgun (WGS) entry which is preliminary data.</text>
</comment>
<keyword evidence="2" id="KW-0472">Membrane</keyword>
<feature type="transmembrane region" description="Helical" evidence="2">
    <location>
        <begin position="63"/>
        <end position="84"/>
    </location>
</feature>
<accession>A0ABD3SQM1</accession>
<dbReference type="Pfam" id="PF13489">
    <property type="entry name" value="Methyltransf_23"/>
    <property type="match status" value="1"/>
</dbReference>
<keyword evidence="2" id="KW-1133">Transmembrane helix</keyword>
<evidence type="ECO:0000256" key="2">
    <source>
        <dbReference type="SAM" id="Phobius"/>
    </source>
</evidence>
<name>A0ABD3SQM1_9STRA</name>
<keyword evidence="2" id="KW-0812">Transmembrane</keyword>
<dbReference type="SUPFAM" id="SSF53335">
    <property type="entry name" value="S-adenosyl-L-methionine-dependent methyltransferases"/>
    <property type="match status" value="1"/>
</dbReference>
<dbReference type="AlphaFoldDB" id="A0ABD3SQM1"/>
<evidence type="ECO:0000313" key="3">
    <source>
        <dbReference type="EMBL" id="KAL3826578.1"/>
    </source>
</evidence>
<gene>
    <name evidence="3" type="ORF">ACHAXA_010503</name>
</gene>
<evidence type="ECO:0000313" key="4">
    <source>
        <dbReference type="Proteomes" id="UP001530377"/>
    </source>
</evidence>
<proteinExistence type="predicted"/>
<dbReference type="InterPro" id="IPR029063">
    <property type="entry name" value="SAM-dependent_MTases_sf"/>
</dbReference>
<organism evidence="3 4">
    <name type="scientific">Cyclostephanos tholiformis</name>
    <dbReference type="NCBI Taxonomy" id="382380"/>
    <lineage>
        <taxon>Eukaryota</taxon>
        <taxon>Sar</taxon>
        <taxon>Stramenopiles</taxon>
        <taxon>Ochrophyta</taxon>
        <taxon>Bacillariophyta</taxon>
        <taxon>Coscinodiscophyceae</taxon>
        <taxon>Thalassiosirophycidae</taxon>
        <taxon>Stephanodiscales</taxon>
        <taxon>Stephanodiscaceae</taxon>
        <taxon>Cyclostephanos</taxon>
    </lineage>
</organism>
<keyword evidence="4" id="KW-1185">Reference proteome</keyword>
<evidence type="ECO:0008006" key="5">
    <source>
        <dbReference type="Google" id="ProtNLM"/>
    </source>
</evidence>
<dbReference type="EMBL" id="JALLPB020000018">
    <property type="protein sequence ID" value="KAL3826578.1"/>
    <property type="molecule type" value="Genomic_DNA"/>
</dbReference>
<dbReference type="Proteomes" id="UP001530377">
    <property type="component" value="Unassembled WGS sequence"/>
</dbReference>
<dbReference type="Gene3D" id="3.40.50.150">
    <property type="entry name" value="Vaccinia Virus protein VP39"/>
    <property type="match status" value="1"/>
</dbReference>